<organism evidence="3 4">
    <name type="scientific">Trifolium pratense</name>
    <name type="common">Red clover</name>
    <dbReference type="NCBI Taxonomy" id="57577"/>
    <lineage>
        <taxon>Eukaryota</taxon>
        <taxon>Viridiplantae</taxon>
        <taxon>Streptophyta</taxon>
        <taxon>Embryophyta</taxon>
        <taxon>Tracheophyta</taxon>
        <taxon>Spermatophyta</taxon>
        <taxon>Magnoliopsida</taxon>
        <taxon>eudicotyledons</taxon>
        <taxon>Gunneridae</taxon>
        <taxon>Pentapetalae</taxon>
        <taxon>rosids</taxon>
        <taxon>fabids</taxon>
        <taxon>Fabales</taxon>
        <taxon>Fabaceae</taxon>
        <taxon>Papilionoideae</taxon>
        <taxon>50 kb inversion clade</taxon>
        <taxon>NPAAA clade</taxon>
        <taxon>Hologalegina</taxon>
        <taxon>IRL clade</taxon>
        <taxon>Trifolieae</taxon>
        <taxon>Trifolium</taxon>
    </lineage>
</organism>
<reference evidence="3 4" key="2">
    <citation type="journal article" date="2017" name="Front. Plant Sci.">
        <title>Gene Classification and Mining of Molecular Markers Useful in Red Clover (Trifolium pratense) Breeding.</title>
        <authorList>
            <person name="Istvanek J."/>
            <person name="Dluhosova J."/>
            <person name="Dluhos P."/>
            <person name="Patkova L."/>
            <person name="Nedelnik J."/>
            <person name="Repkova J."/>
        </authorList>
    </citation>
    <scope>NUCLEOTIDE SEQUENCE [LARGE SCALE GENOMIC DNA]</scope>
    <source>
        <strain evidence="4">cv. Tatra</strain>
        <tissue evidence="3">Young leaves</tissue>
    </source>
</reference>
<dbReference type="PANTHER" id="PTHR24177">
    <property type="entry name" value="CASKIN"/>
    <property type="match status" value="1"/>
</dbReference>
<dbReference type="InterPro" id="IPR026961">
    <property type="entry name" value="PGG_dom"/>
</dbReference>
<feature type="transmembrane region" description="Helical" evidence="1">
    <location>
        <begin position="276"/>
        <end position="294"/>
    </location>
</feature>
<feature type="transmembrane region" description="Helical" evidence="1">
    <location>
        <begin position="314"/>
        <end position="335"/>
    </location>
</feature>
<comment type="caution">
    <text evidence="3">The sequence shown here is derived from an EMBL/GenBank/DDBJ whole genome shotgun (WGS) entry which is preliminary data.</text>
</comment>
<feature type="domain" description="PGG" evidence="2">
    <location>
        <begin position="268"/>
        <end position="379"/>
    </location>
</feature>
<keyword evidence="1" id="KW-0812">Transmembrane</keyword>
<dbReference type="EMBL" id="ASHM01002235">
    <property type="protein sequence ID" value="PNY07999.1"/>
    <property type="molecule type" value="Genomic_DNA"/>
</dbReference>
<dbReference type="PANTHER" id="PTHR24177:SF365">
    <property type="entry name" value="ANKYRIN REPEAT-CONTAINING PROTEIN NPR4-LIKE ISOFORM X1"/>
    <property type="match status" value="1"/>
</dbReference>
<dbReference type="STRING" id="57577.A0A2K3NYA1"/>
<dbReference type="Proteomes" id="UP000236291">
    <property type="component" value="Unassembled WGS sequence"/>
</dbReference>
<evidence type="ECO:0000313" key="3">
    <source>
        <dbReference type="EMBL" id="PNY07999.1"/>
    </source>
</evidence>
<evidence type="ECO:0000256" key="1">
    <source>
        <dbReference type="SAM" id="Phobius"/>
    </source>
</evidence>
<evidence type="ECO:0000259" key="2">
    <source>
        <dbReference type="Pfam" id="PF13962"/>
    </source>
</evidence>
<dbReference type="GO" id="GO:0016020">
    <property type="term" value="C:membrane"/>
    <property type="evidence" value="ECO:0007669"/>
    <property type="project" value="TreeGrafter"/>
</dbReference>
<dbReference type="AlphaFoldDB" id="A0A2K3NYA1"/>
<keyword evidence="1" id="KW-1133">Transmembrane helix</keyword>
<proteinExistence type="predicted"/>
<feature type="non-terminal residue" evidence="3">
    <location>
        <position position="1"/>
    </location>
</feature>
<dbReference type="ExpressionAtlas" id="A0A2K3NYA1">
    <property type="expression patterns" value="baseline"/>
</dbReference>
<gene>
    <name evidence="3" type="ORF">L195_g004509</name>
</gene>
<accession>A0A2K3NYA1</accession>
<dbReference type="Pfam" id="PF13962">
    <property type="entry name" value="PGG"/>
    <property type="match status" value="1"/>
</dbReference>
<feature type="transmembrane region" description="Helical" evidence="1">
    <location>
        <begin position="355"/>
        <end position="376"/>
    </location>
</feature>
<feature type="transmembrane region" description="Helical" evidence="1">
    <location>
        <begin position="388"/>
        <end position="412"/>
    </location>
</feature>
<name>A0A2K3NYA1_TRIPR</name>
<keyword evidence="1" id="KW-0472">Membrane</keyword>
<reference evidence="3 4" key="1">
    <citation type="journal article" date="2014" name="Am. J. Bot.">
        <title>Genome assembly and annotation for red clover (Trifolium pratense; Fabaceae).</title>
        <authorList>
            <person name="Istvanek J."/>
            <person name="Jaros M."/>
            <person name="Krenek A."/>
            <person name="Repkova J."/>
        </authorList>
    </citation>
    <scope>NUCLEOTIDE SEQUENCE [LARGE SCALE GENOMIC DNA]</scope>
    <source>
        <strain evidence="4">cv. Tatra</strain>
        <tissue evidence="3">Young leaves</tissue>
    </source>
</reference>
<evidence type="ECO:0000313" key="4">
    <source>
        <dbReference type="Proteomes" id="UP000236291"/>
    </source>
</evidence>
<protein>
    <submittedName>
        <fullName evidence="3">Ankyrin repeat-containing protein</fullName>
    </submittedName>
</protein>
<sequence length="426" mass="47771">YLVLNTTDDRSARPISASDLRSLLLAGFYDIVMYILQQYPNTGVSHNNMLYTMSFLPSHFQSGHNFGFWKRCIYHCVPAELEYGNTIWNALQTLVPSLKLVRDAKLRHVYAVRLVEFLCSEASTENDGEFWESCIATDMICTAASAGIVEILSICFRSFPDLVWSHDRNEGYVAEIAINNRQEKVFSLLCKMPTICKMQVLGIRPPPDYGRHTSAYKAAKLATKIESIPGAAFQMQRELQWFKGRDFKTPWQVFKDNHKALLEEGKIWMKDTSNSCMLVATLIATIAFAAAITVPGGNNQDKGIPIFLSDNTFMVFVVSDALALFSSMTSLLMFLGILNARFAQEDFLVALPQKLIIGLTFLFLAIVTTMVAYGAALSMLVQDRLKWAPIPIVLLACVPIALFAILQLPLLVEMIISTYGSRFSYE</sequence>